<dbReference type="Proteomes" id="UP001273166">
    <property type="component" value="Unassembled WGS sequence"/>
</dbReference>
<gene>
    <name evidence="3" type="ORF">B0T15DRAFT_512990</name>
</gene>
<protein>
    <recommendedName>
        <fullName evidence="5">CR-type domain-containing protein</fullName>
    </recommendedName>
</protein>
<evidence type="ECO:0000256" key="1">
    <source>
        <dbReference type="SAM" id="MobiDB-lite"/>
    </source>
</evidence>
<comment type="caution">
    <text evidence="3">The sequence shown here is derived from an EMBL/GenBank/DDBJ whole genome shotgun (WGS) entry which is preliminary data.</text>
</comment>
<feature type="chain" id="PRO_5042528243" description="CR-type domain-containing protein" evidence="2">
    <location>
        <begin position="18"/>
        <end position="154"/>
    </location>
</feature>
<keyword evidence="2" id="KW-0732">Signal</keyword>
<evidence type="ECO:0000313" key="3">
    <source>
        <dbReference type="EMBL" id="KAK3304907.1"/>
    </source>
</evidence>
<reference evidence="3" key="2">
    <citation type="submission" date="2023-06" db="EMBL/GenBank/DDBJ databases">
        <authorList>
            <consortium name="Lawrence Berkeley National Laboratory"/>
            <person name="Mondo S.J."/>
            <person name="Hensen N."/>
            <person name="Bonometti L."/>
            <person name="Westerberg I."/>
            <person name="Brannstrom I.O."/>
            <person name="Guillou S."/>
            <person name="Cros-Aarteil S."/>
            <person name="Calhoun S."/>
            <person name="Haridas S."/>
            <person name="Kuo A."/>
            <person name="Pangilinan J."/>
            <person name="Riley R."/>
            <person name="Labutti K."/>
            <person name="Andreopoulos B."/>
            <person name="Lipzen A."/>
            <person name="Chen C."/>
            <person name="Yanf M."/>
            <person name="Daum C."/>
            <person name="Ng V."/>
            <person name="Clum A."/>
            <person name="Steindorff A."/>
            <person name="Ohm R."/>
            <person name="Martin F."/>
            <person name="Silar P."/>
            <person name="Natvig D."/>
            <person name="Lalanne C."/>
            <person name="Gautier V."/>
            <person name="Ament-Velasquez S.L."/>
            <person name="Kruys A."/>
            <person name="Hutchinson M.I."/>
            <person name="Powell A.J."/>
            <person name="Barry K."/>
            <person name="Miller A.N."/>
            <person name="Grigoriev I.V."/>
            <person name="Debuchy R."/>
            <person name="Gladieux P."/>
            <person name="Thoren M.H."/>
            <person name="Johannesson H."/>
        </authorList>
    </citation>
    <scope>NUCLEOTIDE SEQUENCE</scope>
    <source>
        <strain evidence="3">CBS 333.67</strain>
    </source>
</reference>
<name>A0AAJ0M0X0_9PEZI</name>
<reference evidence="3" key="1">
    <citation type="journal article" date="2023" name="Mol. Phylogenet. Evol.">
        <title>Genome-scale phylogeny and comparative genomics of the fungal order Sordariales.</title>
        <authorList>
            <person name="Hensen N."/>
            <person name="Bonometti L."/>
            <person name="Westerberg I."/>
            <person name="Brannstrom I.O."/>
            <person name="Guillou S."/>
            <person name="Cros-Aarteil S."/>
            <person name="Calhoun S."/>
            <person name="Haridas S."/>
            <person name="Kuo A."/>
            <person name="Mondo S."/>
            <person name="Pangilinan J."/>
            <person name="Riley R."/>
            <person name="LaButti K."/>
            <person name="Andreopoulos B."/>
            <person name="Lipzen A."/>
            <person name="Chen C."/>
            <person name="Yan M."/>
            <person name="Daum C."/>
            <person name="Ng V."/>
            <person name="Clum A."/>
            <person name="Steindorff A."/>
            <person name="Ohm R.A."/>
            <person name="Martin F."/>
            <person name="Silar P."/>
            <person name="Natvig D.O."/>
            <person name="Lalanne C."/>
            <person name="Gautier V."/>
            <person name="Ament-Velasquez S.L."/>
            <person name="Kruys A."/>
            <person name="Hutchinson M.I."/>
            <person name="Powell A.J."/>
            <person name="Barry K."/>
            <person name="Miller A.N."/>
            <person name="Grigoriev I.V."/>
            <person name="Debuchy R."/>
            <person name="Gladieux P."/>
            <person name="Hiltunen Thoren M."/>
            <person name="Johannesson H."/>
        </authorList>
    </citation>
    <scope>NUCLEOTIDE SEQUENCE</scope>
    <source>
        <strain evidence="3">CBS 333.67</strain>
    </source>
</reference>
<feature type="signal peptide" evidence="2">
    <location>
        <begin position="1"/>
        <end position="17"/>
    </location>
</feature>
<evidence type="ECO:0008006" key="5">
    <source>
        <dbReference type="Google" id="ProtNLM"/>
    </source>
</evidence>
<evidence type="ECO:0000256" key="2">
    <source>
        <dbReference type="SAM" id="SignalP"/>
    </source>
</evidence>
<accession>A0AAJ0M0X0</accession>
<sequence>MGHIAFSLVIGWVTVSSRGSGSGAPAYAGRSSGLRTGSGSGGSSGGSRPSSRGSGDSQKFDPCCDYCRGSGKYTVQKSEQLRCTACGGSGGSYRQVPCTNCYKGKMSIKGPVGPKCNRTCTVNGPRRTCNTCFGLGHTTRVWTEEYICDCKGYY</sequence>
<dbReference type="AlphaFoldDB" id="A0AAJ0M0X0"/>
<dbReference type="RefSeq" id="XP_062720687.1">
    <property type="nucleotide sequence ID" value="XM_062868017.1"/>
</dbReference>
<proteinExistence type="predicted"/>
<keyword evidence="4" id="KW-1185">Reference proteome</keyword>
<feature type="compositionally biased region" description="Gly residues" evidence="1">
    <location>
        <begin position="36"/>
        <end position="45"/>
    </location>
</feature>
<organism evidence="3 4">
    <name type="scientific">Chaetomium strumarium</name>
    <dbReference type="NCBI Taxonomy" id="1170767"/>
    <lineage>
        <taxon>Eukaryota</taxon>
        <taxon>Fungi</taxon>
        <taxon>Dikarya</taxon>
        <taxon>Ascomycota</taxon>
        <taxon>Pezizomycotina</taxon>
        <taxon>Sordariomycetes</taxon>
        <taxon>Sordariomycetidae</taxon>
        <taxon>Sordariales</taxon>
        <taxon>Chaetomiaceae</taxon>
        <taxon>Chaetomium</taxon>
    </lineage>
</organism>
<dbReference type="GeneID" id="87886846"/>
<feature type="compositionally biased region" description="Low complexity" evidence="1">
    <location>
        <begin position="46"/>
        <end position="55"/>
    </location>
</feature>
<dbReference type="EMBL" id="JAUDZG010000005">
    <property type="protein sequence ID" value="KAK3304907.1"/>
    <property type="molecule type" value="Genomic_DNA"/>
</dbReference>
<feature type="region of interest" description="Disordered" evidence="1">
    <location>
        <begin position="24"/>
        <end position="61"/>
    </location>
</feature>
<evidence type="ECO:0000313" key="4">
    <source>
        <dbReference type="Proteomes" id="UP001273166"/>
    </source>
</evidence>